<dbReference type="CDD" id="cd01650">
    <property type="entry name" value="RT_nLTR_like"/>
    <property type="match status" value="1"/>
</dbReference>
<evidence type="ECO:0000313" key="4">
    <source>
        <dbReference type="Proteomes" id="UP000684084"/>
    </source>
</evidence>
<sequence length="1517" mass="175264">MSGNAKRGGRGGRQTRSSSRNSQAGGKTMEAERAMDMEKEIVQDTYGPNSKSSSGNDKGKATEKSKVVTKDLSHDPPLPPQNIVNNVNGTNKVPTLNKEIISTPHKDQQQSVVLPNQDKINLQADQGSQPMDVDPSNSNKDPSIITIEKIKEHIALVPYVTPLGKQGAKVSFLDKEKFDQFLKIELVIQEQKEGDSGEVFNVKLQPTPLKPEKVATTNDKDSDMSQNSNNRTIQVIDIPAFRQVREIRESFEDLGEIEKIYTRGAGLYQVAFITYKDATSIDYFKEQWSYHINKDIVRVLPLLLSKEEREQRKQFSLRLSGLHYQTSGYDLKEVMTQCKGKTCFIPAVMIRSKYQRCRYAYIHFSSRDDLVAARQMNIEFKKGNAGTRHLYWSKEEDRICNICGNPTHMAKDCTNKDINKSQSKRFVSGADNWKNLKKSYADAAKSKQNSRNNSKFNKNIPSGSRDQGRPRSNHDNNDDDSDDFNNHPMFLKFKEQIINTIRKVEDKLLNMESLISDTGKQIGEVVTAQQALKCDKAHPVPVSKKKKNQQSDNNTEVKAKRRCKSNSESSEDEDELANKSNIQSQQFQKSDQNIQNIVAQQKQIQQNYQETKSLLSSLYNMLAGGPSASSLLGDNDEFEHSTTKKFPQIENNNPIITKESLKHSSITKIATTNIRTLSKDKLIFTLDAMKNNDIDIYGLAETNLSYRQSKIWQQQFGFHGYFDYSQQGGKGQGVGIIVSDKYDIFVHKAVGHKGRVLYLDLNFSQKKNVRLIQVYINANKKERTQIEELYQYIENVIDDAKNKNMEIIIMGDFNINYRKYLMSFVNNRWYFKLFKMLENRHLLDTIPIFNEDDENIYTYIPPNDSNKKSRIDYIWASLPILGQSLNSTVIENDHFTTDHNTVTLSLDTQLFIGKTLPKINKSKKKITRTVFLYDEMDQEDDEFTWDNFRAGLDHEIERIKLKDRSITKRKHVDHVWDSLRQLQLIMKSANENIKNKKVIKQKIKCAPEKKLSVYFDLRYIINRIQEIRSCITGLRNHPNQEMIDKWINYQNAIIKLKDKYELVTSDNNFNFLDNDQFHSYLDELNEIRKQLRIVFKLELNIMEQEQIISNIKKRCDNYKDDQGRMIQSITEKEMVSISIEKIYKKDHNGNEVLITDENQVLEETNRHFQTVAGSVNRKKPIQGRWKEQYKPQPHINENIYSSIMDAPSYDEWLDIIRQLSNGKATGPSGVSNEMLKHLSDDCNHILYYLICKIIELGFLPKQWKEATVFPIAKPKPFNCELSNSRPITLLETTRKALISLLNRRLAIILKDNNVLKANQFAGLPKQSTFEPIRIMNEVIQDSIDNNNELWILSQDMGKAYDRVNIFQLKKAMDRIKIPNDFSSLILELFKDRKNQVITAYGKTASYDVLTGIDQGEVISPLLWCIYYDPLLAEIDKQQLGYNISCISKSVVQEEGVLNQQNVSIMAYMDDTQWITDEKSKLEKMLYIADTFYRLNDIQINKEKSELMMRTTTEKHQE</sequence>
<protein>
    <recommendedName>
        <fullName evidence="2">Reverse transcriptase domain-containing protein</fullName>
    </recommendedName>
</protein>
<evidence type="ECO:0000259" key="2">
    <source>
        <dbReference type="PROSITE" id="PS50878"/>
    </source>
</evidence>
<feature type="compositionally biased region" description="Polar residues" evidence="1">
    <location>
        <begin position="446"/>
        <end position="465"/>
    </location>
</feature>
<dbReference type="GO" id="GO:0003676">
    <property type="term" value="F:nucleic acid binding"/>
    <property type="evidence" value="ECO:0007669"/>
    <property type="project" value="InterPro"/>
</dbReference>
<feature type="region of interest" description="Disordered" evidence="1">
    <location>
        <begin position="1"/>
        <end position="90"/>
    </location>
</feature>
<dbReference type="EMBL" id="CAGKOT010000026">
    <property type="protein sequence ID" value="CAB5369212.1"/>
    <property type="molecule type" value="Genomic_DNA"/>
</dbReference>
<dbReference type="InterPro" id="IPR005135">
    <property type="entry name" value="Endo/exonuclease/phosphatase"/>
</dbReference>
<evidence type="ECO:0000313" key="3">
    <source>
        <dbReference type="EMBL" id="CAB5369212.1"/>
    </source>
</evidence>
<name>A0A915ZC43_9GLOM</name>
<feature type="compositionally biased region" description="Basic and acidic residues" evidence="1">
    <location>
        <begin position="57"/>
        <end position="74"/>
    </location>
</feature>
<organism evidence="3 4">
    <name type="scientific">Rhizophagus irregularis</name>
    <dbReference type="NCBI Taxonomy" id="588596"/>
    <lineage>
        <taxon>Eukaryota</taxon>
        <taxon>Fungi</taxon>
        <taxon>Fungi incertae sedis</taxon>
        <taxon>Mucoromycota</taxon>
        <taxon>Glomeromycotina</taxon>
        <taxon>Glomeromycetes</taxon>
        <taxon>Glomerales</taxon>
        <taxon>Glomeraceae</taxon>
        <taxon>Rhizophagus</taxon>
    </lineage>
</organism>
<dbReference type="InterPro" id="IPR000477">
    <property type="entry name" value="RT_dom"/>
</dbReference>
<dbReference type="Proteomes" id="UP000684084">
    <property type="component" value="Unassembled WGS sequence"/>
</dbReference>
<evidence type="ECO:0000256" key="1">
    <source>
        <dbReference type="SAM" id="MobiDB-lite"/>
    </source>
</evidence>
<comment type="caution">
    <text evidence="3">The sequence shown here is derived from an EMBL/GenBank/DDBJ whole genome shotgun (WGS) entry which is preliminary data.</text>
</comment>
<dbReference type="InterPro" id="IPR001878">
    <property type="entry name" value="Znf_CCHC"/>
</dbReference>
<gene>
    <name evidence="3" type="ORF">CHRIB12_LOCUS12083</name>
</gene>
<dbReference type="GO" id="GO:0008270">
    <property type="term" value="F:zinc ion binding"/>
    <property type="evidence" value="ECO:0007669"/>
    <property type="project" value="InterPro"/>
</dbReference>
<feature type="domain" description="Reverse transcriptase" evidence="2">
    <location>
        <begin position="1252"/>
        <end position="1517"/>
    </location>
</feature>
<dbReference type="GO" id="GO:0003824">
    <property type="term" value="F:catalytic activity"/>
    <property type="evidence" value="ECO:0007669"/>
    <property type="project" value="InterPro"/>
</dbReference>
<dbReference type="PROSITE" id="PS50878">
    <property type="entry name" value="RT_POL"/>
    <property type="match status" value="1"/>
</dbReference>
<dbReference type="VEuPathDB" id="FungiDB:RhiirFUN_004511"/>
<reference evidence="3" key="1">
    <citation type="submission" date="2020-05" db="EMBL/GenBank/DDBJ databases">
        <authorList>
            <person name="Rincon C."/>
            <person name="Sanders R I."/>
            <person name="Robbins C."/>
            <person name="Chaturvedi A."/>
        </authorList>
    </citation>
    <scope>NUCLEOTIDE SEQUENCE</scope>
    <source>
        <strain evidence="3">CHB12</strain>
    </source>
</reference>
<dbReference type="Pfam" id="PF03372">
    <property type="entry name" value="Exo_endo_phos"/>
    <property type="match status" value="1"/>
</dbReference>
<dbReference type="PANTHER" id="PTHR19446">
    <property type="entry name" value="REVERSE TRANSCRIPTASES"/>
    <property type="match status" value="1"/>
</dbReference>
<dbReference type="SMART" id="SM00343">
    <property type="entry name" value="ZnF_C2HC"/>
    <property type="match status" value="1"/>
</dbReference>
<proteinExistence type="predicted"/>
<dbReference type="Pfam" id="PF00078">
    <property type="entry name" value="RVT_1"/>
    <property type="match status" value="1"/>
</dbReference>
<feature type="region of interest" description="Disordered" evidence="1">
    <location>
        <begin position="536"/>
        <end position="588"/>
    </location>
</feature>
<feature type="region of interest" description="Disordered" evidence="1">
    <location>
        <begin position="441"/>
        <end position="487"/>
    </location>
</feature>
<feature type="compositionally biased region" description="Basic and acidic residues" evidence="1">
    <location>
        <begin position="466"/>
        <end position="476"/>
    </location>
</feature>
<feature type="compositionally biased region" description="Basic and acidic residues" evidence="1">
    <location>
        <begin position="29"/>
        <end position="42"/>
    </location>
</feature>
<accession>A0A915ZC43</accession>
<feature type="compositionally biased region" description="Polar residues" evidence="1">
    <location>
        <begin position="578"/>
        <end position="588"/>
    </location>
</feature>